<accession>A0ABD3W1R7</accession>
<gene>
    <name evidence="2" type="ORF">ACJMK2_043973</name>
</gene>
<keyword evidence="1" id="KW-0040">ANK repeat</keyword>
<dbReference type="Pfam" id="PF12796">
    <property type="entry name" value="Ank_2"/>
    <property type="match status" value="1"/>
</dbReference>
<dbReference type="InterPro" id="IPR002110">
    <property type="entry name" value="Ankyrin_rpt"/>
</dbReference>
<protein>
    <submittedName>
        <fullName evidence="2">Uncharacterized protein</fullName>
    </submittedName>
</protein>
<dbReference type="PROSITE" id="PS51257">
    <property type="entry name" value="PROKAR_LIPOPROTEIN"/>
    <property type="match status" value="1"/>
</dbReference>
<organism evidence="2 3">
    <name type="scientific">Sinanodonta woodiana</name>
    <name type="common">Chinese pond mussel</name>
    <name type="synonym">Anodonta woodiana</name>
    <dbReference type="NCBI Taxonomy" id="1069815"/>
    <lineage>
        <taxon>Eukaryota</taxon>
        <taxon>Metazoa</taxon>
        <taxon>Spiralia</taxon>
        <taxon>Lophotrochozoa</taxon>
        <taxon>Mollusca</taxon>
        <taxon>Bivalvia</taxon>
        <taxon>Autobranchia</taxon>
        <taxon>Heteroconchia</taxon>
        <taxon>Palaeoheterodonta</taxon>
        <taxon>Unionida</taxon>
        <taxon>Unionoidea</taxon>
        <taxon>Unionidae</taxon>
        <taxon>Unioninae</taxon>
        <taxon>Sinanodonta</taxon>
    </lineage>
</organism>
<sequence>MHATRGWEQSCYRSMTRRFFLSHTAAGSCPLPRRTTPYRREHASESYSASHDSSATYMDASSYWRPTTNPSPIWRRQSCRMLKEILRAEGNFGSWRETKLREFRELEKNEIKRISGAEQNSGNSRQNSLYHAVQGENADKYLIERLVKSWCRTSIIRDGVELNLKDILNKSRSDVKQILEEYADTNEFAIAMLSGKGFLMKRWLDSGRETFAKVDVNTKDVSYQHFYKNYPEVPQPLLVAVWAMNDFEGVDVLMKLGVDTSVLYTHENEDINSPKPVFFQLICGTSKPDDRIIQRILLGSDMTARDLDGQTILFKAIETMQSDQFIQALFSYGADISQRDCNGRTVRDYAEYLRRTKYIHVIDYHVMQIVRNFDIESLEKLIFSGYDHILDLTDEKGLNIMQAAMEKKTPPKELLDLLQKVKPVQEHMKKLLKAADYGSIPKVKSLISRKLAASQDKCGRTVLHRAILARSRDLVEFLIDNYPHIMNIQDNLGRTALHYMFLLMEGDSLADVMLVKGASKSITDAARMTPFDYQCERCGKKTFLTLKQEIEGMGMDVYLARTNFEKNLRRSIRKGDIKKVSELIKGLQMSNGNINRFAKVLFDCLDYNQHDIALFLIQSGMRTDIYKEYKSRVLSLTERAIELNNINVVQLLLDTKDGKVQIKPKVSKPAMPDFTVYGLV</sequence>
<keyword evidence="3" id="KW-1185">Reference proteome</keyword>
<feature type="repeat" description="ANK" evidence="1">
    <location>
        <begin position="308"/>
        <end position="341"/>
    </location>
</feature>
<dbReference type="Proteomes" id="UP001634394">
    <property type="component" value="Unassembled WGS sequence"/>
</dbReference>
<dbReference type="EMBL" id="JBJQND010000009">
    <property type="protein sequence ID" value="KAL3866692.1"/>
    <property type="molecule type" value="Genomic_DNA"/>
</dbReference>
<evidence type="ECO:0000313" key="3">
    <source>
        <dbReference type="Proteomes" id="UP001634394"/>
    </source>
</evidence>
<dbReference type="InterPro" id="IPR036770">
    <property type="entry name" value="Ankyrin_rpt-contain_sf"/>
</dbReference>
<comment type="caution">
    <text evidence="2">The sequence shown here is derived from an EMBL/GenBank/DDBJ whole genome shotgun (WGS) entry which is preliminary data.</text>
</comment>
<dbReference type="PANTHER" id="PTHR24172:SF4">
    <property type="entry name" value="ANK_REP_REGION DOMAIN-CONTAINING PROTEIN"/>
    <property type="match status" value="1"/>
</dbReference>
<name>A0ABD3W1R7_SINWO</name>
<dbReference type="SMART" id="SM00248">
    <property type="entry name" value="ANK"/>
    <property type="match status" value="4"/>
</dbReference>
<dbReference type="Gene3D" id="1.25.40.20">
    <property type="entry name" value="Ankyrin repeat-containing domain"/>
    <property type="match status" value="2"/>
</dbReference>
<dbReference type="AlphaFoldDB" id="A0ABD3W1R7"/>
<proteinExistence type="predicted"/>
<evidence type="ECO:0000313" key="2">
    <source>
        <dbReference type="EMBL" id="KAL3866692.1"/>
    </source>
</evidence>
<dbReference type="PROSITE" id="PS50088">
    <property type="entry name" value="ANK_REPEAT"/>
    <property type="match status" value="1"/>
</dbReference>
<reference evidence="2 3" key="1">
    <citation type="submission" date="2024-11" db="EMBL/GenBank/DDBJ databases">
        <title>Chromosome-level genome assembly of the freshwater bivalve Anodonta woodiana.</title>
        <authorList>
            <person name="Chen X."/>
        </authorList>
    </citation>
    <scope>NUCLEOTIDE SEQUENCE [LARGE SCALE GENOMIC DNA]</scope>
    <source>
        <strain evidence="2">MN2024</strain>
        <tissue evidence="2">Gills</tissue>
    </source>
</reference>
<dbReference type="PANTHER" id="PTHR24172">
    <property type="entry name" value="ANK_REP_REGION DOMAIN-CONTAINING PROTEIN"/>
    <property type="match status" value="1"/>
</dbReference>
<dbReference type="SUPFAM" id="SSF48403">
    <property type="entry name" value="Ankyrin repeat"/>
    <property type="match status" value="1"/>
</dbReference>
<evidence type="ECO:0000256" key="1">
    <source>
        <dbReference type="PROSITE-ProRule" id="PRU00023"/>
    </source>
</evidence>